<feature type="compositionally biased region" description="Basic and acidic residues" evidence="1">
    <location>
        <begin position="38"/>
        <end position="49"/>
    </location>
</feature>
<dbReference type="PANTHER" id="PTHR31407">
    <property type="match status" value="1"/>
</dbReference>
<proteinExistence type="predicted"/>
<dbReference type="Gene3D" id="3.40.1000.10">
    <property type="entry name" value="Mog1/PsbP, alpha/beta/alpha sandwich"/>
    <property type="match status" value="1"/>
</dbReference>
<dbReference type="EMBL" id="HBHZ01007856">
    <property type="protein sequence ID" value="CAE0193003.1"/>
    <property type="molecule type" value="Transcribed_RNA"/>
</dbReference>
<evidence type="ECO:0000256" key="1">
    <source>
        <dbReference type="SAM" id="MobiDB-lite"/>
    </source>
</evidence>
<reference evidence="3" key="1">
    <citation type="submission" date="2021-01" db="EMBL/GenBank/DDBJ databases">
        <authorList>
            <person name="Corre E."/>
            <person name="Pelletier E."/>
            <person name="Niang G."/>
            <person name="Scheremetjew M."/>
            <person name="Finn R."/>
            <person name="Kale V."/>
            <person name="Holt S."/>
            <person name="Cochrane G."/>
            <person name="Meng A."/>
            <person name="Brown T."/>
            <person name="Cohen L."/>
        </authorList>
    </citation>
    <scope>NUCLEOTIDE SEQUENCE</scope>
    <source>
        <strain evidence="3">RCC1871</strain>
    </source>
</reference>
<dbReference type="GO" id="GO:0019898">
    <property type="term" value="C:extrinsic component of membrane"/>
    <property type="evidence" value="ECO:0007669"/>
    <property type="project" value="InterPro"/>
</dbReference>
<dbReference type="GO" id="GO:0009654">
    <property type="term" value="C:photosystem II oxygen evolving complex"/>
    <property type="evidence" value="ECO:0007669"/>
    <property type="project" value="InterPro"/>
</dbReference>
<accession>A0A7S3CD96</accession>
<evidence type="ECO:0000259" key="2">
    <source>
        <dbReference type="Pfam" id="PF01789"/>
    </source>
</evidence>
<feature type="region of interest" description="Disordered" evidence="1">
    <location>
        <begin position="1"/>
        <end position="52"/>
    </location>
</feature>
<feature type="domain" description="PsbP C-terminal" evidence="2">
    <location>
        <begin position="120"/>
        <end position="269"/>
    </location>
</feature>
<gene>
    <name evidence="3" type="ORF">CROS1456_LOCUS6093</name>
</gene>
<name>A0A7S3CD96_9CHLO</name>
<dbReference type="GO" id="GO:0015979">
    <property type="term" value="P:photosynthesis"/>
    <property type="evidence" value="ECO:0007669"/>
    <property type="project" value="InterPro"/>
</dbReference>
<dbReference type="AlphaFoldDB" id="A0A7S3CD96"/>
<dbReference type="InterPro" id="IPR002683">
    <property type="entry name" value="PsbP_C"/>
</dbReference>
<sequence length="277" mass="29812">MVGARLATGRPRAPLAAKEDRAGARRSLASRAKASRTKSADDGTGDRQEHHSRRKALGLLATVGGGAGAFLGAGSSQAVQGMTAGRIPGLSSVDSDGFRTYSRPEGKMGGHGIGWSEIPNYQFRVPDGWKEEAVSIADLGGTEIDVRFAKDDEGQLAVVVAPVLRFMNVGYNADVRIEDIGPPEKVLNGFAPEILGGPVEDDDLLKEETMTKNLGGEPLTYYIWETKSHDLLSATAFKNRVFIIALRASGRQWRSAKDLLHTIQKSFVVDTSKVNYD</sequence>
<dbReference type="Pfam" id="PF01789">
    <property type="entry name" value="PsbP"/>
    <property type="match status" value="1"/>
</dbReference>
<evidence type="ECO:0000313" key="3">
    <source>
        <dbReference type="EMBL" id="CAE0193003.1"/>
    </source>
</evidence>
<dbReference type="PANTHER" id="PTHR31407:SF38">
    <property type="entry name" value="PSBP DOMAIN-CONTAINING PROTEIN 4, CHLOROPLASTIC"/>
    <property type="match status" value="1"/>
</dbReference>
<protein>
    <recommendedName>
        <fullName evidence="2">PsbP C-terminal domain-containing protein</fullName>
    </recommendedName>
</protein>
<organism evidence="3">
    <name type="scientific">Chloropicon roscoffensis</name>
    <dbReference type="NCBI Taxonomy" id="1461544"/>
    <lineage>
        <taxon>Eukaryota</taxon>
        <taxon>Viridiplantae</taxon>
        <taxon>Chlorophyta</taxon>
        <taxon>Chloropicophyceae</taxon>
        <taxon>Chloropicales</taxon>
        <taxon>Chloropicaceae</taxon>
        <taxon>Chloropicon</taxon>
    </lineage>
</organism>
<dbReference type="GO" id="GO:0005509">
    <property type="term" value="F:calcium ion binding"/>
    <property type="evidence" value="ECO:0007669"/>
    <property type="project" value="InterPro"/>
</dbReference>
<dbReference type="SUPFAM" id="SSF55724">
    <property type="entry name" value="Mog1p/PsbP-like"/>
    <property type="match status" value="1"/>
</dbReference>
<dbReference type="InterPro" id="IPR016123">
    <property type="entry name" value="Mog1/PsbP_a/b/a-sand"/>
</dbReference>